<evidence type="ECO:0000313" key="1">
    <source>
        <dbReference type="EMBL" id="EEQ92775.1"/>
    </source>
</evidence>
<gene>
    <name evidence="1" type="ORF">OINT_4000021</name>
</gene>
<name>C4WR21_9HYPH</name>
<reference evidence="1 2" key="1">
    <citation type="submission" date="2009-05" db="EMBL/GenBank/DDBJ databases">
        <authorList>
            <person name="Setubal J.C."/>
            <person name="Boyle S."/>
            <person name="Crasta O.R."/>
            <person name="Gillespie J.J."/>
            <person name="Kenyon R.W."/>
            <person name="Lu J."/>
            <person name="Mane S."/>
            <person name="Nagrani S."/>
            <person name="Shallom J.M."/>
            <person name="Shallom S."/>
            <person name="Shukla M."/>
            <person name="Snyder E.E."/>
            <person name="Sobral B.W."/>
            <person name="Wattam A.R."/>
            <person name="Will R."/>
            <person name="Williams K."/>
            <person name="Yoo H."/>
            <person name="Munk C."/>
            <person name="Tapia R."/>
            <person name="Green L."/>
            <person name="Rogers Y."/>
            <person name="Detter J.C."/>
            <person name="Bruce D."/>
            <person name="Brettin T.S."/>
            <person name="Tsolis R."/>
        </authorList>
    </citation>
    <scope>NUCLEOTIDE SEQUENCE [LARGE SCALE GENOMIC DNA]</scope>
    <source>
        <strain evidence="1 2">LMG 3301</strain>
    </source>
</reference>
<sequence>MPVVSRRQRHKATGEWLPLSGNLLKKQAMDQNFITCWMQVSSDQYLRLKCRSKSSEFQRHKAKSNRRTE</sequence>
<proteinExistence type="predicted"/>
<protein>
    <submittedName>
        <fullName evidence="1">Uncharacterized protein</fullName>
    </submittedName>
</protein>
<dbReference type="Proteomes" id="UP000004386">
    <property type="component" value="Unassembled WGS sequence"/>
</dbReference>
<organism evidence="1 2">
    <name type="scientific">Brucella intermedia LMG 3301</name>
    <dbReference type="NCBI Taxonomy" id="641118"/>
    <lineage>
        <taxon>Bacteria</taxon>
        <taxon>Pseudomonadati</taxon>
        <taxon>Pseudomonadota</taxon>
        <taxon>Alphaproteobacteria</taxon>
        <taxon>Hyphomicrobiales</taxon>
        <taxon>Brucellaceae</taxon>
        <taxon>Brucella/Ochrobactrum group</taxon>
        <taxon>Brucella</taxon>
    </lineage>
</organism>
<comment type="caution">
    <text evidence="1">The sequence shown here is derived from an EMBL/GenBank/DDBJ whole genome shotgun (WGS) entry which is preliminary data.</text>
</comment>
<dbReference type="AlphaFoldDB" id="C4WR21"/>
<evidence type="ECO:0000313" key="2">
    <source>
        <dbReference type="Proteomes" id="UP000004386"/>
    </source>
</evidence>
<accession>C4WR21</accession>
<dbReference type="HOGENOM" id="CLU_2771809_0_0_5"/>
<dbReference type="EMBL" id="ACQA01000003">
    <property type="protein sequence ID" value="EEQ92775.1"/>
    <property type="molecule type" value="Genomic_DNA"/>
</dbReference>